<feature type="compositionally biased region" description="Basic and acidic residues" evidence="1">
    <location>
        <begin position="119"/>
        <end position="128"/>
    </location>
</feature>
<feature type="signal peptide" evidence="2">
    <location>
        <begin position="1"/>
        <end position="26"/>
    </location>
</feature>
<reference evidence="4" key="4">
    <citation type="journal article" date="2015" name="G3 (Bethesda)">
        <title>Genome sequences of three phytopathogenic species of the Magnaporthaceae family of fungi.</title>
        <authorList>
            <person name="Okagaki L.H."/>
            <person name="Nunes C.C."/>
            <person name="Sailsbery J."/>
            <person name="Clay B."/>
            <person name="Brown D."/>
            <person name="John T."/>
            <person name="Oh Y."/>
            <person name="Young N."/>
            <person name="Fitzgerald M."/>
            <person name="Haas B.J."/>
            <person name="Zeng Q."/>
            <person name="Young S."/>
            <person name="Adiconis X."/>
            <person name="Fan L."/>
            <person name="Levin J.Z."/>
            <person name="Mitchell T.K."/>
            <person name="Okubara P.A."/>
            <person name="Farman M.L."/>
            <person name="Kohn L.M."/>
            <person name="Birren B."/>
            <person name="Ma L.-J."/>
            <person name="Dean R.A."/>
        </authorList>
    </citation>
    <scope>NUCLEOTIDE SEQUENCE</scope>
    <source>
        <strain evidence="4">R3-111a-1</strain>
    </source>
</reference>
<sequence length="233" mass="25054">MQPPSSRLLGLVSLLLLLGGAFPGNAATYSKTPAGGNSGMRTDRLQDLDMAGRDPVTGAARARDEKITAGVNNPNRDTDTAIRATDARESGVNTAKDFPDLQGGPSQSQQLKEHKKTRPNTETHRRSTMEVYGQSPPPPAQFGKGTRPTHPLWDAQPNADGRINDPATGQPYTAGQPERPVFPAKKQTGRFKGGDENGPNRETVGIHPPAEKDSLTRYPQRPPVKLLALVARI</sequence>
<evidence type="ECO:0000313" key="5">
    <source>
        <dbReference type="Proteomes" id="UP000006039"/>
    </source>
</evidence>
<dbReference type="RefSeq" id="XP_009227679.1">
    <property type="nucleotide sequence ID" value="XM_009229415.1"/>
</dbReference>
<keyword evidence="5" id="KW-1185">Reference proteome</keyword>
<reference evidence="4" key="5">
    <citation type="submission" date="2018-04" db="UniProtKB">
        <authorList>
            <consortium name="EnsemblFungi"/>
        </authorList>
    </citation>
    <scope>IDENTIFICATION</scope>
    <source>
        <strain evidence="4">R3-111a-1</strain>
    </source>
</reference>
<organism evidence="3">
    <name type="scientific">Gaeumannomyces tritici (strain R3-111a-1)</name>
    <name type="common">Wheat and barley take-all root rot fungus</name>
    <name type="synonym">Gaeumannomyces graminis var. tritici</name>
    <dbReference type="NCBI Taxonomy" id="644352"/>
    <lineage>
        <taxon>Eukaryota</taxon>
        <taxon>Fungi</taxon>
        <taxon>Dikarya</taxon>
        <taxon>Ascomycota</taxon>
        <taxon>Pezizomycotina</taxon>
        <taxon>Sordariomycetes</taxon>
        <taxon>Sordariomycetidae</taxon>
        <taxon>Magnaporthales</taxon>
        <taxon>Magnaporthaceae</taxon>
        <taxon>Gaeumannomyces</taxon>
    </lineage>
</organism>
<dbReference type="GeneID" id="20351982"/>
<dbReference type="eggNOG" id="ENOG502RNFX">
    <property type="taxonomic scope" value="Eukaryota"/>
</dbReference>
<reference evidence="3" key="3">
    <citation type="submission" date="2010-09" db="EMBL/GenBank/DDBJ databases">
        <title>Annotation of Gaeumannomyces graminis var. tritici R3-111a-1.</title>
        <authorList>
            <consortium name="The Broad Institute Genome Sequencing Platform"/>
            <person name="Ma L.-J."/>
            <person name="Dead R."/>
            <person name="Young S.K."/>
            <person name="Zeng Q."/>
            <person name="Gargeya S."/>
            <person name="Fitzgerald M."/>
            <person name="Haas B."/>
            <person name="Abouelleil A."/>
            <person name="Alvarado L."/>
            <person name="Arachchi H.M."/>
            <person name="Berlin A."/>
            <person name="Brown A."/>
            <person name="Chapman S.B."/>
            <person name="Chen Z."/>
            <person name="Dunbar C."/>
            <person name="Freedman E."/>
            <person name="Gearin G."/>
            <person name="Gellesch M."/>
            <person name="Goldberg J."/>
            <person name="Griggs A."/>
            <person name="Gujja S."/>
            <person name="Heiman D."/>
            <person name="Howarth C."/>
            <person name="Larson L."/>
            <person name="Lui A."/>
            <person name="MacDonald P.J.P."/>
            <person name="Mehta T."/>
            <person name="Montmayeur A."/>
            <person name="Murphy C."/>
            <person name="Neiman D."/>
            <person name="Pearson M."/>
            <person name="Priest M."/>
            <person name="Roberts A."/>
            <person name="Saif S."/>
            <person name="Shea T."/>
            <person name="Shenoy N."/>
            <person name="Sisk P."/>
            <person name="Stolte C."/>
            <person name="Sykes S."/>
            <person name="Yandava C."/>
            <person name="Wortman J."/>
            <person name="Nusbaum C."/>
            <person name="Birren B."/>
        </authorList>
    </citation>
    <scope>NUCLEOTIDE SEQUENCE</scope>
    <source>
        <strain evidence="3">R3-111a-1</strain>
    </source>
</reference>
<dbReference type="AlphaFoldDB" id="J3PDF3"/>
<accession>J3PDF3</accession>
<name>J3PDF3_GAET3</name>
<evidence type="ECO:0000256" key="2">
    <source>
        <dbReference type="SAM" id="SignalP"/>
    </source>
</evidence>
<feature type="chain" id="PRO_5015095216" evidence="2">
    <location>
        <begin position="27"/>
        <end position="233"/>
    </location>
</feature>
<keyword evidence="2" id="KW-0732">Signal</keyword>
<gene>
    <name evidence="4" type="primary">20351982</name>
    <name evidence="3" type="ORF">GGTG_11524</name>
</gene>
<protein>
    <submittedName>
        <fullName evidence="3 4">Uncharacterized protein</fullName>
    </submittedName>
</protein>
<dbReference type="VEuPathDB" id="FungiDB:GGTG_11524"/>
<evidence type="ECO:0000313" key="4">
    <source>
        <dbReference type="EnsemblFungi" id="EJT70501"/>
    </source>
</evidence>
<feature type="region of interest" description="Disordered" evidence="1">
    <location>
        <begin position="58"/>
        <end position="219"/>
    </location>
</feature>
<dbReference type="EnsemblFungi" id="EJT70501">
    <property type="protein sequence ID" value="EJT70501"/>
    <property type="gene ID" value="GGTG_11524"/>
</dbReference>
<proteinExistence type="predicted"/>
<reference evidence="3" key="2">
    <citation type="submission" date="2010-07" db="EMBL/GenBank/DDBJ databases">
        <authorList>
            <consortium name="The Broad Institute Genome Sequencing Platform"/>
            <consortium name="Broad Institute Genome Sequencing Center for Infectious Disease"/>
            <person name="Ma L.-J."/>
            <person name="Dead R."/>
            <person name="Young S."/>
            <person name="Zeng Q."/>
            <person name="Koehrsen M."/>
            <person name="Alvarado L."/>
            <person name="Berlin A."/>
            <person name="Chapman S.B."/>
            <person name="Chen Z."/>
            <person name="Freedman E."/>
            <person name="Gellesch M."/>
            <person name="Goldberg J."/>
            <person name="Griggs A."/>
            <person name="Gujja S."/>
            <person name="Heilman E.R."/>
            <person name="Heiman D."/>
            <person name="Hepburn T."/>
            <person name="Howarth C."/>
            <person name="Jen D."/>
            <person name="Larson L."/>
            <person name="Mehta T."/>
            <person name="Neiman D."/>
            <person name="Pearson M."/>
            <person name="Roberts A."/>
            <person name="Saif S."/>
            <person name="Shea T."/>
            <person name="Shenoy N."/>
            <person name="Sisk P."/>
            <person name="Stolte C."/>
            <person name="Sykes S."/>
            <person name="Walk T."/>
            <person name="White J."/>
            <person name="Yandava C."/>
            <person name="Haas B."/>
            <person name="Nusbaum C."/>
            <person name="Birren B."/>
        </authorList>
    </citation>
    <scope>NUCLEOTIDE SEQUENCE</scope>
    <source>
        <strain evidence="3">R3-111a-1</strain>
    </source>
</reference>
<dbReference type="HOGENOM" id="CLU_1189980_0_0_1"/>
<reference evidence="5" key="1">
    <citation type="submission" date="2010-07" db="EMBL/GenBank/DDBJ databases">
        <title>The genome sequence of Gaeumannomyces graminis var. tritici strain R3-111a-1.</title>
        <authorList>
            <consortium name="The Broad Institute Genome Sequencing Platform"/>
            <person name="Ma L.-J."/>
            <person name="Dead R."/>
            <person name="Young S."/>
            <person name="Zeng Q."/>
            <person name="Koehrsen M."/>
            <person name="Alvarado L."/>
            <person name="Berlin A."/>
            <person name="Chapman S.B."/>
            <person name="Chen Z."/>
            <person name="Freedman E."/>
            <person name="Gellesch M."/>
            <person name="Goldberg J."/>
            <person name="Griggs A."/>
            <person name="Gujja S."/>
            <person name="Heilman E.R."/>
            <person name="Heiman D."/>
            <person name="Hepburn T."/>
            <person name="Howarth C."/>
            <person name="Jen D."/>
            <person name="Larson L."/>
            <person name="Mehta T."/>
            <person name="Neiman D."/>
            <person name="Pearson M."/>
            <person name="Roberts A."/>
            <person name="Saif S."/>
            <person name="Shea T."/>
            <person name="Shenoy N."/>
            <person name="Sisk P."/>
            <person name="Stolte C."/>
            <person name="Sykes S."/>
            <person name="Walk T."/>
            <person name="White J."/>
            <person name="Yandava C."/>
            <person name="Haas B."/>
            <person name="Nusbaum C."/>
            <person name="Birren B."/>
        </authorList>
    </citation>
    <scope>NUCLEOTIDE SEQUENCE [LARGE SCALE GENOMIC DNA]</scope>
    <source>
        <strain evidence="5">R3-111a-1</strain>
    </source>
</reference>
<dbReference type="EMBL" id="GL385401">
    <property type="protein sequence ID" value="EJT70501.1"/>
    <property type="molecule type" value="Genomic_DNA"/>
</dbReference>
<evidence type="ECO:0000256" key="1">
    <source>
        <dbReference type="SAM" id="MobiDB-lite"/>
    </source>
</evidence>
<evidence type="ECO:0000313" key="3">
    <source>
        <dbReference type="EMBL" id="EJT70501.1"/>
    </source>
</evidence>
<dbReference type="Proteomes" id="UP000006039">
    <property type="component" value="Unassembled WGS sequence"/>
</dbReference>
<feature type="compositionally biased region" description="Basic and acidic residues" evidence="1">
    <location>
        <begin position="76"/>
        <end position="89"/>
    </location>
</feature>